<accession>A0A914RLK6</accession>
<evidence type="ECO:0000313" key="1">
    <source>
        <dbReference type="Proteomes" id="UP000887564"/>
    </source>
</evidence>
<proteinExistence type="predicted"/>
<dbReference type="WBParaSite" id="PEQ_0000732201-mRNA-1">
    <property type="protein sequence ID" value="PEQ_0000732201-mRNA-1"/>
    <property type="gene ID" value="PEQ_0000732201"/>
</dbReference>
<organism evidence="1 2">
    <name type="scientific">Parascaris equorum</name>
    <name type="common">Equine roundworm</name>
    <dbReference type="NCBI Taxonomy" id="6256"/>
    <lineage>
        <taxon>Eukaryota</taxon>
        <taxon>Metazoa</taxon>
        <taxon>Ecdysozoa</taxon>
        <taxon>Nematoda</taxon>
        <taxon>Chromadorea</taxon>
        <taxon>Rhabditida</taxon>
        <taxon>Spirurina</taxon>
        <taxon>Ascaridomorpha</taxon>
        <taxon>Ascaridoidea</taxon>
        <taxon>Ascarididae</taxon>
        <taxon>Parascaris</taxon>
    </lineage>
</organism>
<protein>
    <submittedName>
        <fullName evidence="2">Uncharacterized protein</fullName>
    </submittedName>
</protein>
<keyword evidence="1" id="KW-1185">Reference proteome</keyword>
<reference evidence="2" key="1">
    <citation type="submission" date="2022-11" db="UniProtKB">
        <authorList>
            <consortium name="WormBaseParasite"/>
        </authorList>
    </citation>
    <scope>IDENTIFICATION</scope>
</reference>
<evidence type="ECO:0000313" key="2">
    <source>
        <dbReference type="WBParaSite" id="PEQ_0000732201-mRNA-1"/>
    </source>
</evidence>
<dbReference type="Proteomes" id="UP000887564">
    <property type="component" value="Unplaced"/>
</dbReference>
<dbReference type="AlphaFoldDB" id="A0A914RLK6"/>
<name>A0A914RLK6_PAREQ</name>
<sequence>MVSSSNVIGELSVRIDAICHPPWDPLPMIQSMFMQYSEIVSVLRLRLFICKLWFVNTCDS</sequence>